<reference evidence="4" key="1">
    <citation type="submission" date="2016-11" db="EMBL/GenBank/DDBJ databases">
        <authorList>
            <person name="Varghese N."/>
            <person name="Submissions S."/>
        </authorList>
    </citation>
    <scope>NUCLEOTIDE SEQUENCE [LARGE SCALE GENOMIC DNA]</scope>
    <source>
        <strain evidence="4">DSM 19858</strain>
    </source>
</reference>
<keyword evidence="3" id="KW-0176">Collagen</keyword>
<feature type="compositionally biased region" description="Low complexity" evidence="1">
    <location>
        <begin position="58"/>
        <end position="67"/>
    </location>
</feature>
<organism evidence="3 4">
    <name type="scientific">Pseudozobellia thermophila</name>
    <dbReference type="NCBI Taxonomy" id="192903"/>
    <lineage>
        <taxon>Bacteria</taxon>
        <taxon>Pseudomonadati</taxon>
        <taxon>Bacteroidota</taxon>
        <taxon>Flavobacteriia</taxon>
        <taxon>Flavobacteriales</taxon>
        <taxon>Flavobacteriaceae</taxon>
        <taxon>Pseudozobellia</taxon>
    </lineage>
</organism>
<name>A0A1M6BTR0_9FLAO</name>
<feature type="region of interest" description="Disordered" evidence="1">
    <location>
        <begin position="26"/>
        <end position="79"/>
    </location>
</feature>
<keyword evidence="4" id="KW-1185">Reference proteome</keyword>
<feature type="compositionally biased region" description="Acidic residues" evidence="1">
    <location>
        <begin position="68"/>
        <end position="77"/>
    </location>
</feature>
<dbReference type="AlphaFoldDB" id="A0A1M6BTR0"/>
<dbReference type="Proteomes" id="UP000184543">
    <property type="component" value="Unassembled WGS sequence"/>
</dbReference>
<keyword evidence="2" id="KW-0732">Signal</keyword>
<sequence length="225" mass="23958">MMKYSLVAKVVSVLLVLTLNVSCSKDGQGGETGPAGPQGEQGIQGETGPAGQDGEDGQNGAQGAQGEPGEDGQDGEQGEAGTANVIYSEWFNTELGDDIGAQAISFLVDFPEGNTKLMDTGAIFVFGRRIFLEGITGDLVYLFYQLPVMFNGSNNQYSFLVHNGDEIQIFVQSMDGGPVGDGTFIQQYRYVVIPGGTPSSAKSMEGPDLGQMDYEELCRYLNIPQ</sequence>
<dbReference type="EMBL" id="FQYU01000001">
    <property type="protein sequence ID" value="SHI52172.1"/>
    <property type="molecule type" value="Genomic_DNA"/>
</dbReference>
<gene>
    <name evidence="3" type="ORF">SAMN04488513_101535</name>
</gene>
<evidence type="ECO:0000313" key="3">
    <source>
        <dbReference type="EMBL" id="SHI52172.1"/>
    </source>
</evidence>
<accession>A0A1M6BTR0</accession>
<feature type="signal peptide" evidence="2">
    <location>
        <begin position="1"/>
        <end position="24"/>
    </location>
</feature>
<proteinExistence type="predicted"/>
<protein>
    <submittedName>
        <fullName evidence="3">Collagen triple helix repeat-containing protein</fullName>
    </submittedName>
</protein>
<dbReference type="STRING" id="192903.SAMN04488513_101535"/>
<dbReference type="InterPro" id="IPR008160">
    <property type="entry name" value="Collagen"/>
</dbReference>
<dbReference type="PANTHER" id="PTHR24637:SF421">
    <property type="entry name" value="CUTICLE COLLAGEN DPY-2"/>
    <property type="match status" value="1"/>
</dbReference>
<evidence type="ECO:0000313" key="4">
    <source>
        <dbReference type="Proteomes" id="UP000184543"/>
    </source>
</evidence>
<dbReference type="Pfam" id="PF01391">
    <property type="entry name" value="Collagen"/>
    <property type="match status" value="1"/>
</dbReference>
<dbReference type="PANTHER" id="PTHR24637">
    <property type="entry name" value="COLLAGEN"/>
    <property type="match status" value="1"/>
</dbReference>
<evidence type="ECO:0000256" key="1">
    <source>
        <dbReference type="SAM" id="MobiDB-lite"/>
    </source>
</evidence>
<evidence type="ECO:0000256" key="2">
    <source>
        <dbReference type="SAM" id="SignalP"/>
    </source>
</evidence>
<dbReference type="Gene3D" id="1.20.5.320">
    <property type="entry name" value="6-Phosphogluconate Dehydrogenase, domain 3"/>
    <property type="match status" value="1"/>
</dbReference>
<feature type="chain" id="PRO_5012251860" evidence="2">
    <location>
        <begin position="25"/>
        <end position="225"/>
    </location>
</feature>